<sequence length="366" mass="40916">MYPVFMAQWTKDRRKPLTIILFIVLSIIATVIFGDNSQYAQTSVAIFSSESNAQEIEGKWAELLNEDSDIEFVITDEKKARKDVSEGKRDVAIRLMESDYRLVTASDMPSIQLVEQEVDKVFTKEATLEAVAGTEDTSELRNEVDNYMDHPPIKVESQTLTGGEVPQHNMGMQLLFGFTLFMAMFTIGFKVNGINADKVSGIWNRLILSPVSKTSMYVGHLFYSFCVGFFQMIAVFLIFQYIMGYDIGNLRMILVITAVYTLSMVSMAMLIAGITKTPEKFNMIYPSIIPIIPIISGVYMPPGTISNPILQFIGNLFPLSHATEAMMDVALFNAHWNDIALSISLMLLIGVVCMGVGINMVERIRG</sequence>
<gene>
    <name evidence="10" type="ORF">ACFSJF_13170</name>
</gene>
<keyword evidence="3" id="KW-0813">Transport</keyword>
<evidence type="ECO:0000256" key="5">
    <source>
        <dbReference type="ARBA" id="ARBA00022692"/>
    </source>
</evidence>
<dbReference type="PANTHER" id="PTHR30294">
    <property type="entry name" value="MEMBRANE COMPONENT OF ABC TRANSPORTER YHHJ-RELATED"/>
    <property type="match status" value="1"/>
</dbReference>
<dbReference type="InterPro" id="IPR013525">
    <property type="entry name" value="ABC2_TM"/>
</dbReference>
<dbReference type="PANTHER" id="PTHR30294:SF29">
    <property type="entry name" value="MULTIDRUG ABC TRANSPORTER PERMEASE YBHS-RELATED"/>
    <property type="match status" value="1"/>
</dbReference>
<evidence type="ECO:0000313" key="10">
    <source>
        <dbReference type="EMBL" id="MFD2045225.1"/>
    </source>
</evidence>
<dbReference type="InterPro" id="IPR047817">
    <property type="entry name" value="ABC2_TM_bact-type"/>
</dbReference>
<evidence type="ECO:0000256" key="4">
    <source>
        <dbReference type="ARBA" id="ARBA00022475"/>
    </source>
</evidence>
<comment type="similarity">
    <text evidence="2">Belongs to the ABC-2 integral membrane protein family.</text>
</comment>
<dbReference type="RefSeq" id="WP_377557869.1">
    <property type="nucleotide sequence ID" value="NZ_JBHUHQ010000017.1"/>
</dbReference>
<reference evidence="11" key="1">
    <citation type="journal article" date="2019" name="Int. J. Syst. Evol. Microbiol.">
        <title>The Global Catalogue of Microorganisms (GCM) 10K type strain sequencing project: providing services to taxonomists for standard genome sequencing and annotation.</title>
        <authorList>
            <consortium name="The Broad Institute Genomics Platform"/>
            <consortium name="The Broad Institute Genome Sequencing Center for Infectious Disease"/>
            <person name="Wu L."/>
            <person name="Ma J."/>
        </authorList>
    </citation>
    <scope>NUCLEOTIDE SEQUENCE [LARGE SCALE GENOMIC DNA]</scope>
    <source>
        <strain evidence="11">R28</strain>
    </source>
</reference>
<dbReference type="InterPro" id="IPR051449">
    <property type="entry name" value="ABC-2_transporter_component"/>
</dbReference>
<evidence type="ECO:0000256" key="6">
    <source>
        <dbReference type="ARBA" id="ARBA00022989"/>
    </source>
</evidence>
<proteinExistence type="inferred from homology"/>
<dbReference type="PROSITE" id="PS51012">
    <property type="entry name" value="ABC_TM2"/>
    <property type="match status" value="1"/>
</dbReference>
<dbReference type="EMBL" id="JBHUHQ010000017">
    <property type="protein sequence ID" value="MFD2045225.1"/>
    <property type="molecule type" value="Genomic_DNA"/>
</dbReference>
<keyword evidence="7 8" id="KW-0472">Membrane</keyword>
<evidence type="ECO:0000256" key="7">
    <source>
        <dbReference type="ARBA" id="ARBA00023136"/>
    </source>
</evidence>
<name>A0ABW4W4J2_9BACI</name>
<evidence type="ECO:0000256" key="8">
    <source>
        <dbReference type="SAM" id="Phobius"/>
    </source>
</evidence>
<feature type="domain" description="ABC transmembrane type-2" evidence="9">
    <location>
        <begin position="137"/>
        <end position="364"/>
    </location>
</feature>
<feature type="transmembrane region" description="Helical" evidence="8">
    <location>
        <begin position="339"/>
        <end position="361"/>
    </location>
</feature>
<accession>A0ABW4W4J2</accession>
<feature type="transmembrane region" description="Helical" evidence="8">
    <location>
        <begin position="170"/>
        <end position="189"/>
    </location>
</feature>
<evidence type="ECO:0000256" key="1">
    <source>
        <dbReference type="ARBA" id="ARBA00004651"/>
    </source>
</evidence>
<keyword evidence="11" id="KW-1185">Reference proteome</keyword>
<keyword evidence="6 8" id="KW-1133">Transmembrane helix</keyword>
<feature type="transmembrane region" description="Helical" evidence="8">
    <location>
        <begin position="249"/>
        <end position="271"/>
    </location>
</feature>
<dbReference type="Pfam" id="PF12698">
    <property type="entry name" value="ABC2_membrane_3"/>
    <property type="match status" value="1"/>
</dbReference>
<keyword evidence="5 8" id="KW-0812">Transmembrane</keyword>
<feature type="transmembrane region" description="Helical" evidence="8">
    <location>
        <begin position="283"/>
        <end position="300"/>
    </location>
</feature>
<evidence type="ECO:0000256" key="3">
    <source>
        <dbReference type="ARBA" id="ARBA00022448"/>
    </source>
</evidence>
<comment type="caution">
    <text evidence="10">The sequence shown here is derived from an EMBL/GenBank/DDBJ whole genome shotgun (WGS) entry which is preliminary data.</text>
</comment>
<comment type="subcellular location">
    <subcellularLocation>
        <location evidence="1">Cell membrane</location>
        <topology evidence="1">Multi-pass membrane protein</topology>
    </subcellularLocation>
</comment>
<feature type="transmembrane region" description="Helical" evidence="8">
    <location>
        <begin position="221"/>
        <end position="243"/>
    </location>
</feature>
<protein>
    <submittedName>
        <fullName evidence="10">ABC transporter permease</fullName>
    </submittedName>
</protein>
<evidence type="ECO:0000259" key="9">
    <source>
        <dbReference type="PROSITE" id="PS51012"/>
    </source>
</evidence>
<evidence type="ECO:0000313" key="11">
    <source>
        <dbReference type="Proteomes" id="UP001597383"/>
    </source>
</evidence>
<dbReference type="Proteomes" id="UP001597383">
    <property type="component" value="Unassembled WGS sequence"/>
</dbReference>
<organism evidence="10 11">
    <name type="scientific">Ornithinibacillus salinisoli</name>
    <dbReference type="NCBI Taxonomy" id="1848459"/>
    <lineage>
        <taxon>Bacteria</taxon>
        <taxon>Bacillati</taxon>
        <taxon>Bacillota</taxon>
        <taxon>Bacilli</taxon>
        <taxon>Bacillales</taxon>
        <taxon>Bacillaceae</taxon>
        <taxon>Ornithinibacillus</taxon>
    </lineage>
</organism>
<keyword evidence="4" id="KW-1003">Cell membrane</keyword>
<evidence type="ECO:0000256" key="2">
    <source>
        <dbReference type="ARBA" id="ARBA00007783"/>
    </source>
</evidence>